<evidence type="ECO:0000256" key="4">
    <source>
        <dbReference type="ARBA" id="ARBA00023125"/>
    </source>
</evidence>
<dbReference type="GO" id="GO:0003677">
    <property type="term" value="F:DNA binding"/>
    <property type="evidence" value="ECO:0007669"/>
    <property type="project" value="UniProtKB-KW"/>
</dbReference>
<dbReference type="InterPro" id="IPR013325">
    <property type="entry name" value="RNA_pol_sigma_r2"/>
</dbReference>
<dbReference type="SUPFAM" id="SSF88946">
    <property type="entry name" value="Sigma2 domain of RNA polymerase sigma factors"/>
    <property type="match status" value="1"/>
</dbReference>
<keyword evidence="3" id="KW-0731">Sigma factor</keyword>
<dbReference type="InterPro" id="IPR010982">
    <property type="entry name" value="Lambda_DNA-bd_dom_sf"/>
</dbReference>
<dbReference type="CDD" id="cd00093">
    <property type="entry name" value="HTH_XRE"/>
    <property type="match status" value="1"/>
</dbReference>
<keyword evidence="2" id="KW-0805">Transcription regulation</keyword>
<evidence type="ECO:0000256" key="5">
    <source>
        <dbReference type="ARBA" id="ARBA00023163"/>
    </source>
</evidence>
<evidence type="ECO:0000259" key="7">
    <source>
        <dbReference type="PROSITE" id="PS50943"/>
    </source>
</evidence>
<name>A0A7T4U013_9ACTN</name>
<proteinExistence type="inferred from homology"/>
<gene>
    <name evidence="8" type="ORF">I8755_23025</name>
</gene>
<evidence type="ECO:0000256" key="6">
    <source>
        <dbReference type="SAM" id="MobiDB-lite"/>
    </source>
</evidence>
<dbReference type="PANTHER" id="PTHR43133:SF8">
    <property type="entry name" value="RNA POLYMERASE SIGMA FACTOR HI_1459-RELATED"/>
    <property type="match status" value="1"/>
</dbReference>
<evidence type="ECO:0000256" key="3">
    <source>
        <dbReference type="ARBA" id="ARBA00023082"/>
    </source>
</evidence>
<protein>
    <submittedName>
        <fullName evidence="8">Helix-turn-helix domain-containing protein</fullName>
    </submittedName>
</protein>
<dbReference type="Proteomes" id="UP000596130">
    <property type="component" value="Chromosome"/>
</dbReference>
<dbReference type="Gene3D" id="1.10.260.40">
    <property type="entry name" value="lambda repressor-like DNA-binding domains"/>
    <property type="match status" value="1"/>
</dbReference>
<keyword evidence="5" id="KW-0804">Transcription</keyword>
<keyword evidence="4" id="KW-0238">DNA-binding</keyword>
<feature type="region of interest" description="Disordered" evidence="6">
    <location>
        <begin position="88"/>
        <end position="128"/>
    </location>
</feature>
<feature type="region of interest" description="Disordered" evidence="6">
    <location>
        <begin position="1"/>
        <end position="22"/>
    </location>
</feature>
<dbReference type="GO" id="GO:0006352">
    <property type="term" value="P:DNA-templated transcription initiation"/>
    <property type="evidence" value="ECO:0007669"/>
    <property type="project" value="InterPro"/>
</dbReference>
<dbReference type="SUPFAM" id="SSF88659">
    <property type="entry name" value="Sigma3 and sigma4 domains of RNA polymerase sigma factors"/>
    <property type="match status" value="1"/>
</dbReference>
<dbReference type="PANTHER" id="PTHR43133">
    <property type="entry name" value="RNA POLYMERASE ECF-TYPE SIGMA FACTO"/>
    <property type="match status" value="1"/>
</dbReference>
<dbReference type="RefSeq" id="WP_198503460.1">
    <property type="nucleotide sequence ID" value="NZ_CP065959.1"/>
</dbReference>
<reference evidence="8 9" key="1">
    <citation type="submission" date="2020-12" db="EMBL/GenBank/DDBJ databases">
        <title>Identification and biosynthesis of polyene macrolides produced by Streptomyces alfalfae Men-myco-93-63.</title>
        <authorList>
            <person name="Liu D."/>
            <person name="Li Y."/>
            <person name="Liu L."/>
            <person name="Han X."/>
            <person name="Shen F."/>
        </authorList>
    </citation>
    <scope>NUCLEOTIDE SEQUENCE [LARGE SCALE GENOMIC DNA]</scope>
    <source>
        <strain evidence="8 9">Men-myco-93-63</strain>
    </source>
</reference>
<dbReference type="SUPFAM" id="SSF47413">
    <property type="entry name" value="lambda repressor-like DNA-binding domains"/>
    <property type="match status" value="1"/>
</dbReference>
<dbReference type="InterPro" id="IPR013324">
    <property type="entry name" value="RNA_pol_sigma_r3/r4-like"/>
</dbReference>
<feature type="domain" description="HTH cro/C1-type" evidence="7">
    <location>
        <begin position="16"/>
        <end position="69"/>
    </location>
</feature>
<dbReference type="PROSITE" id="PS50943">
    <property type="entry name" value="HTH_CROC1"/>
    <property type="match status" value="1"/>
</dbReference>
<evidence type="ECO:0000313" key="9">
    <source>
        <dbReference type="Proteomes" id="UP000596130"/>
    </source>
</evidence>
<dbReference type="Pfam" id="PF01381">
    <property type="entry name" value="HTH_3"/>
    <property type="match status" value="1"/>
</dbReference>
<evidence type="ECO:0000256" key="1">
    <source>
        <dbReference type="ARBA" id="ARBA00010641"/>
    </source>
</evidence>
<organism evidence="8 9">
    <name type="scientific">Streptomyces alfalfae</name>
    <dbReference type="NCBI Taxonomy" id="1642299"/>
    <lineage>
        <taxon>Bacteria</taxon>
        <taxon>Bacillati</taxon>
        <taxon>Actinomycetota</taxon>
        <taxon>Actinomycetes</taxon>
        <taxon>Kitasatosporales</taxon>
        <taxon>Streptomycetaceae</taxon>
        <taxon>Streptomyces</taxon>
    </lineage>
</organism>
<sequence>MTQSPATPLPSPEERRRLREAKSLTQAELAAALGVPQETVRAWEAGRATPEGPAGKAYAKLLASSTAARTSGPRGERVRHAERVRRGERVQPGERGERVRPGERGERVQPSEPLSEPPEALPGPGGCGAAAFRPVDDAHPADAFDALCAHSAAALVGQAYLLTGRRRLAQESVERAFQHAWQRWPEVAVDRDPAGWVRAAVHEYAMSPWHRFRPGLRHPDAPPAEPADRALFRVLMALPPAQRRTLVLYDGVGLDLPDTAAETQASTPATAYRLMHARESVAEALPDLAAPEELHRRLGELATAAELPPPEPEHVRLRGEHRTRVWTRAAIAFTALIIGATSLTLRTAPTRYEAPVAPGKTVTGIPAYMGPAPLTNRSRALHTHLDAQLSTGPGRLTPGLG</sequence>
<feature type="compositionally biased region" description="Basic and acidic residues" evidence="6">
    <location>
        <begin position="12"/>
        <end position="22"/>
    </location>
</feature>
<evidence type="ECO:0000313" key="8">
    <source>
        <dbReference type="EMBL" id="QQC90962.1"/>
    </source>
</evidence>
<feature type="region of interest" description="Disordered" evidence="6">
    <location>
        <begin position="63"/>
        <end position="82"/>
    </location>
</feature>
<feature type="compositionally biased region" description="Basic and acidic residues" evidence="6">
    <location>
        <begin position="88"/>
        <end position="109"/>
    </location>
</feature>
<dbReference type="Gene3D" id="1.10.10.10">
    <property type="entry name" value="Winged helix-like DNA-binding domain superfamily/Winged helix DNA-binding domain"/>
    <property type="match status" value="1"/>
</dbReference>
<dbReference type="InterPro" id="IPR039425">
    <property type="entry name" value="RNA_pol_sigma-70-like"/>
</dbReference>
<accession>A0A7T4U013</accession>
<dbReference type="InterPro" id="IPR036388">
    <property type="entry name" value="WH-like_DNA-bd_sf"/>
</dbReference>
<evidence type="ECO:0000256" key="2">
    <source>
        <dbReference type="ARBA" id="ARBA00023015"/>
    </source>
</evidence>
<dbReference type="GO" id="GO:0016987">
    <property type="term" value="F:sigma factor activity"/>
    <property type="evidence" value="ECO:0007669"/>
    <property type="project" value="UniProtKB-KW"/>
</dbReference>
<dbReference type="AlphaFoldDB" id="A0A7T4U013"/>
<comment type="similarity">
    <text evidence="1">Belongs to the sigma-70 factor family. ECF subfamily.</text>
</comment>
<dbReference type="SMART" id="SM00530">
    <property type="entry name" value="HTH_XRE"/>
    <property type="match status" value="1"/>
</dbReference>
<dbReference type="EMBL" id="CP065959">
    <property type="protein sequence ID" value="QQC90962.1"/>
    <property type="molecule type" value="Genomic_DNA"/>
</dbReference>
<dbReference type="InterPro" id="IPR001387">
    <property type="entry name" value="Cro/C1-type_HTH"/>
</dbReference>